<reference evidence="1" key="1">
    <citation type="submission" date="2014-11" db="EMBL/GenBank/DDBJ databases">
        <authorList>
            <person name="Amaro Gonzalez C."/>
        </authorList>
    </citation>
    <scope>NUCLEOTIDE SEQUENCE</scope>
</reference>
<accession>A0A0E9PAZ9</accession>
<dbReference type="AlphaFoldDB" id="A0A0E9PAZ9"/>
<dbReference type="EMBL" id="GBXM01106756">
    <property type="protein sequence ID" value="JAH01821.1"/>
    <property type="molecule type" value="Transcribed_RNA"/>
</dbReference>
<organism evidence="1">
    <name type="scientific">Anguilla anguilla</name>
    <name type="common">European freshwater eel</name>
    <name type="synonym">Muraena anguilla</name>
    <dbReference type="NCBI Taxonomy" id="7936"/>
    <lineage>
        <taxon>Eukaryota</taxon>
        <taxon>Metazoa</taxon>
        <taxon>Chordata</taxon>
        <taxon>Craniata</taxon>
        <taxon>Vertebrata</taxon>
        <taxon>Euteleostomi</taxon>
        <taxon>Actinopterygii</taxon>
        <taxon>Neopterygii</taxon>
        <taxon>Teleostei</taxon>
        <taxon>Anguilliformes</taxon>
        <taxon>Anguillidae</taxon>
        <taxon>Anguilla</taxon>
    </lineage>
</organism>
<proteinExistence type="predicted"/>
<evidence type="ECO:0000313" key="1">
    <source>
        <dbReference type="EMBL" id="JAH01821.1"/>
    </source>
</evidence>
<sequence>MFQILEGSRFYSAQLSS</sequence>
<protein>
    <submittedName>
        <fullName evidence="1">Uncharacterized protein</fullName>
    </submittedName>
</protein>
<reference evidence="1" key="2">
    <citation type="journal article" date="2015" name="Fish Shellfish Immunol.">
        <title>Early steps in the European eel (Anguilla anguilla)-Vibrio vulnificus interaction in the gills: Role of the RtxA13 toxin.</title>
        <authorList>
            <person name="Callol A."/>
            <person name="Pajuelo D."/>
            <person name="Ebbesson L."/>
            <person name="Teles M."/>
            <person name="MacKenzie S."/>
            <person name="Amaro C."/>
        </authorList>
    </citation>
    <scope>NUCLEOTIDE SEQUENCE</scope>
</reference>
<name>A0A0E9PAZ9_ANGAN</name>